<dbReference type="AlphaFoldDB" id="A0A4Q1DBD2"/>
<dbReference type="InterPro" id="IPR049492">
    <property type="entry name" value="BD-FAE-like_dom"/>
</dbReference>
<name>A0A4Q1DBD2_9BACT</name>
<keyword evidence="1 3" id="KW-0378">Hydrolase</keyword>
<evidence type="ECO:0000259" key="2">
    <source>
        <dbReference type="Pfam" id="PF20434"/>
    </source>
</evidence>
<dbReference type="PANTHER" id="PTHR48081">
    <property type="entry name" value="AB HYDROLASE SUPERFAMILY PROTEIN C4A8.06C"/>
    <property type="match status" value="1"/>
</dbReference>
<sequence length="327" mass="35374">MRYLHSPRVTGCPILVIYTRSMKYTLMSFALLAGALGYAKAQTELPLYPNGQIPNSLPCTLTEGVRDIGQGNLFTYNTTQPAITAYLPAQPAQTHAAVIILPGGGYAGVSVTAEGSKVAAAFNQLGIAAFVVKYRMPSSQSMADKRTGALQDAQQALSIVRKNAVHWKIDPDKVGVAGFSAGGHLAAILSTRYRDHYIHTTDSTGNLRPDFTILVYPVISMDDSVTHAGSKSNLLGKNPSADDVKMFSANVQADPQTPPALLIHSGDDTVVDPENSILYYQALRKHGVSAQLIIYPKGGHGYGLDNPTTPDRWMDRCRDWMLSRKLL</sequence>
<gene>
    <name evidence="3" type="ORF">ESB13_07340</name>
</gene>
<evidence type="ECO:0000313" key="3">
    <source>
        <dbReference type="EMBL" id="RXK86610.1"/>
    </source>
</evidence>
<dbReference type="GO" id="GO:0016787">
    <property type="term" value="F:hydrolase activity"/>
    <property type="evidence" value="ECO:0007669"/>
    <property type="project" value="UniProtKB-KW"/>
</dbReference>
<organism evidence="3 4">
    <name type="scientific">Filimonas effusa</name>
    <dbReference type="NCBI Taxonomy" id="2508721"/>
    <lineage>
        <taxon>Bacteria</taxon>
        <taxon>Pseudomonadati</taxon>
        <taxon>Bacteroidota</taxon>
        <taxon>Chitinophagia</taxon>
        <taxon>Chitinophagales</taxon>
        <taxon>Chitinophagaceae</taxon>
        <taxon>Filimonas</taxon>
    </lineage>
</organism>
<dbReference type="SUPFAM" id="SSF53474">
    <property type="entry name" value="alpha/beta-Hydrolases"/>
    <property type="match status" value="1"/>
</dbReference>
<dbReference type="EMBL" id="SDHZ01000001">
    <property type="protein sequence ID" value="RXK86610.1"/>
    <property type="molecule type" value="Genomic_DNA"/>
</dbReference>
<accession>A0A4Q1DBD2</accession>
<keyword evidence="4" id="KW-1185">Reference proteome</keyword>
<dbReference type="PANTHER" id="PTHR48081:SF6">
    <property type="entry name" value="PEPTIDASE S9 PROLYL OLIGOPEPTIDASE CATALYTIC DOMAIN-CONTAINING PROTEIN"/>
    <property type="match status" value="1"/>
</dbReference>
<dbReference type="Pfam" id="PF20434">
    <property type="entry name" value="BD-FAE"/>
    <property type="match status" value="1"/>
</dbReference>
<proteinExistence type="predicted"/>
<evidence type="ECO:0000256" key="1">
    <source>
        <dbReference type="ARBA" id="ARBA00022801"/>
    </source>
</evidence>
<evidence type="ECO:0000313" key="4">
    <source>
        <dbReference type="Proteomes" id="UP000290545"/>
    </source>
</evidence>
<feature type="domain" description="BD-FAE-like" evidence="2">
    <location>
        <begin position="86"/>
        <end position="283"/>
    </location>
</feature>
<dbReference type="InterPro" id="IPR029058">
    <property type="entry name" value="AB_hydrolase_fold"/>
</dbReference>
<protein>
    <submittedName>
        <fullName evidence="3">Alpha/beta hydrolase</fullName>
    </submittedName>
</protein>
<dbReference type="InterPro" id="IPR050300">
    <property type="entry name" value="GDXG_lipolytic_enzyme"/>
</dbReference>
<dbReference type="OrthoDB" id="9794725at2"/>
<dbReference type="Gene3D" id="3.40.50.1820">
    <property type="entry name" value="alpha/beta hydrolase"/>
    <property type="match status" value="1"/>
</dbReference>
<comment type="caution">
    <text evidence="3">The sequence shown here is derived from an EMBL/GenBank/DDBJ whole genome shotgun (WGS) entry which is preliminary data.</text>
</comment>
<dbReference type="Proteomes" id="UP000290545">
    <property type="component" value="Unassembled WGS sequence"/>
</dbReference>
<reference evidence="3 4" key="1">
    <citation type="submission" date="2019-01" db="EMBL/GenBank/DDBJ databases">
        <title>Filimonas sp. strain TTM-71.</title>
        <authorList>
            <person name="Chen W.-M."/>
        </authorList>
    </citation>
    <scope>NUCLEOTIDE SEQUENCE [LARGE SCALE GENOMIC DNA]</scope>
    <source>
        <strain evidence="3 4">TTM-71</strain>
    </source>
</reference>